<dbReference type="Proteomes" id="UP001054837">
    <property type="component" value="Unassembled WGS sequence"/>
</dbReference>
<keyword evidence="3" id="KW-1185">Reference proteome</keyword>
<feature type="region of interest" description="Disordered" evidence="1">
    <location>
        <begin position="36"/>
        <end position="55"/>
    </location>
</feature>
<evidence type="ECO:0000256" key="1">
    <source>
        <dbReference type="SAM" id="MobiDB-lite"/>
    </source>
</evidence>
<reference evidence="2 3" key="1">
    <citation type="submission" date="2021-06" db="EMBL/GenBank/DDBJ databases">
        <title>Caerostris darwini draft genome.</title>
        <authorList>
            <person name="Kono N."/>
            <person name="Arakawa K."/>
        </authorList>
    </citation>
    <scope>NUCLEOTIDE SEQUENCE [LARGE SCALE GENOMIC DNA]</scope>
</reference>
<evidence type="ECO:0000313" key="2">
    <source>
        <dbReference type="EMBL" id="GIY01592.1"/>
    </source>
</evidence>
<evidence type="ECO:0000313" key="3">
    <source>
        <dbReference type="Proteomes" id="UP001054837"/>
    </source>
</evidence>
<organism evidence="2 3">
    <name type="scientific">Caerostris darwini</name>
    <dbReference type="NCBI Taxonomy" id="1538125"/>
    <lineage>
        <taxon>Eukaryota</taxon>
        <taxon>Metazoa</taxon>
        <taxon>Ecdysozoa</taxon>
        <taxon>Arthropoda</taxon>
        <taxon>Chelicerata</taxon>
        <taxon>Arachnida</taxon>
        <taxon>Araneae</taxon>
        <taxon>Araneomorphae</taxon>
        <taxon>Entelegynae</taxon>
        <taxon>Araneoidea</taxon>
        <taxon>Araneidae</taxon>
        <taxon>Caerostris</taxon>
    </lineage>
</organism>
<sequence length="91" mass="9837">MRSSIAFPLGVRAELKTGGSGGDCDKVSLYRHSVSPGYNYPVSSKKSSKSAGTSKSKIFSWCLGKIDSVTSNKTKLNDQKFANKYKTNATH</sequence>
<dbReference type="AlphaFoldDB" id="A0AAV4Q070"/>
<accession>A0AAV4Q070</accession>
<comment type="caution">
    <text evidence="2">The sequence shown here is derived from an EMBL/GenBank/DDBJ whole genome shotgun (WGS) entry which is preliminary data.</text>
</comment>
<protein>
    <submittedName>
        <fullName evidence="2">Uncharacterized protein</fullName>
    </submittedName>
</protein>
<name>A0AAV4Q070_9ARAC</name>
<feature type="compositionally biased region" description="Low complexity" evidence="1">
    <location>
        <begin position="43"/>
        <end position="55"/>
    </location>
</feature>
<dbReference type="EMBL" id="BPLQ01003594">
    <property type="protein sequence ID" value="GIY01592.1"/>
    <property type="molecule type" value="Genomic_DNA"/>
</dbReference>
<proteinExistence type="predicted"/>
<gene>
    <name evidence="2" type="ORF">CDAR_183661</name>
</gene>